<comment type="caution">
    <text evidence="2">The sequence shown here is derived from an EMBL/GenBank/DDBJ whole genome shotgun (WGS) entry which is preliminary data.</text>
</comment>
<keyword evidence="3" id="KW-1185">Reference proteome</keyword>
<name>A0A0W8I6V1_9MICO</name>
<dbReference type="Proteomes" id="UP000054837">
    <property type="component" value="Unassembled WGS sequence"/>
</dbReference>
<reference evidence="2 3" key="1">
    <citation type="submission" date="2015-12" db="EMBL/GenBank/DDBJ databases">
        <title>Serinicoccus chungangenesis strain CD08_5 genome sequencing and assembly.</title>
        <authorList>
            <person name="Chander A.M."/>
            <person name="Kaur G."/>
            <person name="Nair G.R."/>
            <person name="Dhawan D.K."/>
            <person name="Kochhar R.K."/>
            <person name="Mayilraj S."/>
            <person name="Bhadada S.K."/>
        </authorList>
    </citation>
    <scope>NUCLEOTIDE SEQUENCE [LARGE SCALE GENOMIC DNA]</scope>
    <source>
        <strain evidence="2 3">CD08_5</strain>
    </source>
</reference>
<evidence type="ECO:0000313" key="2">
    <source>
        <dbReference type="EMBL" id="KUG54334.1"/>
    </source>
</evidence>
<dbReference type="STRING" id="767452.AVL62_03690"/>
<accession>A0A0W8I6V1</accession>
<feature type="domain" description="YbaK/aminoacyl-tRNA synthetase-associated" evidence="1">
    <location>
        <begin position="43"/>
        <end position="162"/>
    </location>
</feature>
<proteinExistence type="predicted"/>
<dbReference type="AlphaFoldDB" id="A0A0W8I6V1"/>
<dbReference type="RefSeq" id="WP_058891067.1">
    <property type="nucleotide sequence ID" value="NZ_LQBL01000027.1"/>
</dbReference>
<evidence type="ECO:0000259" key="1">
    <source>
        <dbReference type="Pfam" id="PF04073"/>
    </source>
</evidence>
<evidence type="ECO:0000313" key="3">
    <source>
        <dbReference type="Proteomes" id="UP000054837"/>
    </source>
</evidence>
<organism evidence="2 3">
    <name type="scientific">Serinicoccus chungangensis</name>
    <dbReference type="NCBI Taxonomy" id="767452"/>
    <lineage>
        <taxon>Bacteria</taxon>
        <taxon>Bacillati</taxon>
        <taxon>Actinomycetota</taxon>
        <taxon>Actinomycetes</taxon>
        <taxon>Micrococcales</taxon>
        <taxon>Ornithinimicrobiaceae</taxon>
        <taxon>Serinicoccus</taxon>
    </lineage>
</organism>
<gene>
    <name evidence="2" type="ORF">AVL62_03690</name>
</gene>
<dbReference type="InterPro" id="IPR036754">
    <property type="entry name" value="YbaK/aa-tRNA-synt-asso_dom_sf"/>
</dbReference>
<sequence>MSLTWAPALERPDLLAEPVRHALEAMASDGADVAAVEVTEIDPDHADTAVLVEATGWDLRDMANCIVISGARAGEERVCAALVLGHTRADVNKAVRKRLDVRKCSFMPMDEAVGRSGMEYGGITPVGVPSGWPVLVDARVVQREHIVIGSGLRRSKLRLPGALAARLPGAEVVEDLALEPPT</sequence>
<dbReference type="Gene3D" id="3.90.960.10">
    <property type="entry name" value="YbaK/aminoacyl-tRNA synthetase-associated domain"/>
    <property type="match status" value="1"/>
</dbReference>
<protein>
    <recommendedName>
        <fullName evidence="1">YbaK/aminoacyl-tRNA synthetase-associated domain-containing protein</fullName>
    </recommendedName>
</protein>
<dbReference type="SUPFAM" id="SSF55826">
    <property type="entry name" value="YbaK/ProRS associated domain"/>
    <property type="match status" value="1"/>
</dbReference>
<dbReference type="EMBL" id="LQBL01000027">
    <property type="protein sequence ID" value="KUG54334.1"/>
    <property type="molecule type" value="Genomic_DNA"/>
</dbReference>
<dbReference type="InterPro" id="IPR007214">
    <property type="entry name" value="YbaK/aa-tRNA-synth-assoc-dom"/>
</dbReference>
<dbReference type="GO" id="GO:0002161">
    <property type="term" value="F:aminoacyl-tRNA deacylase activity"/>
    <property type="evidence" value="ECO:0007669"/>
    <property type="project" value="InterPro"/>
</dbReference>
<dbReference type="Pfam" id="PF04073">
    <property type="entry name" value="tRNA_edit"/>
    <property type="match status" value="1"/>
</dbReference>